<dbReference type="EMBL" id="MN740800">
    <property type="protein sequence ID" value="QHU12450.1"/>
    <property type="molecule type" value="Genomic_DNA"/>
</dbReference>
<reference evidence="1" key="1">
    <citation type="journal article" date="2020" name="Nature">
        <title>Giant virus diversity and host interactions through global metagenomics.</title>
        <authorList>
            <person name="Schulz F."/>
            <person name="Roux S."/>
            <person name="Paez-Espino D."/>
            <person name="Jungbluth S."/>
            <person name="Walsh D.A."/>
            <person name="Denef V.J."/>
            <person name="McMahon K.D."/>
            <person name="Konstantinidis K.T."/>
            <person name="Eloe-Fadrosh E.A."/>
            <person name="Kyrpides N.C."/>
            <person name="Woyke T."/>
        </authorList>
    </citation>
    <scope>NUCLEOTIDE SEQUENCE</scope>
    <source>
        <strain evidence="1">GVMAG-S-1101171-110</strain>
    </source>
</reference>
<evidence type="ECO:0000313" key="1">
    <source>
        <dbReference type="EMBL" id="QHU12450.1"/>
    </source>
</evidence>
<accession>A0A6C0K6M3</accession>
<name>A0A6C0K6M3_9ZZZZ</name>
<dbReference type="AlphaFoldDB" id="A0A6C0K6M3"/>
<sequence>MEYLEKSLTIHLYRYEEVVSSLIWSIIQRNYTESVFWALELYDSGMMDGIFQKLQESWLLYAGFGPNCYSVLLQMNDSEIDRDDLVKTLYMWSRVTPDATVAQLLIRGSVTPTNWTVRFPHSSVYQTVEMAIHDCLKRGKALEAWTLSRAMSSKDKWDIIYKQIPNNSYRDSITKTIQSLKISEHVRLATCFVLATIPDIFLKASVIEVKPVTIPSELLTTVSDWDEENSMRKRRCLAIRPEAITYTCERSSLPMKESALIDIQYNLEENLRDSYCWQIILDDYMEHGQWKSDTYKEMFYNTYFSYPSDDIPDEWPSKDKELSHGRGLGKSTEVALRQHVSYMLRNKTCLGAYTCGITPSTGMPPTLQWDDLYANLEGDCSKFLESQLPFTSIAKRFEVV</sequence>
<organism evidence="1">
    <name type="scientific">viral metagenome</name>
    <dbReference type="NCBI Taxonomy" id="1070528"/>
    <lineage>
        <taxon>unclassified sequences</taxon>
        <taxon>metagenomes</taxon>
        <taxon>organismal metagenomes</taxon>
    </lineage>
</organism>
<protein>
    <submittedName>
        <fullName evidence="1">Uncharacterized protein</fullName>
    </submittedName>
</protein>
<proteinExistence type="predicted"/>